<proteinExistence type="predicted"/>
<dbReference type="GO" id="GO:0005634">
    <property type="term" value="C:nucleus"/>
    <property type="evidence" value="ECO:0007669"/>
    <property type="project" value="TreeGrafter"/>
</dbReference>
<dbReference type="GO" id="GO:0003723">
    <property type="term" value="F:RNA binding"/>
    <property type="evidence" value="ECO:0007669"/>
    <property type="project" value="InterPro"/>
</dbReference>
<evidence type="ECO:0000256" key="1">
    <source>
        <dbReference type="SAM" id="MobiDB-lite"/>
    </source>
</evidence>
<dbReference type="GO" id="GO:0000492">
    <property type="term" value="P:box C/D snoRNP assembly"/>
    <property type="evidence" value="ECO:0007669"/>
    <property type="project" value="TreeGrafter"/>
</dbReference>
<gene>
    <name evidence="3" type="primary">LOC113429229</name>
</gene>
<feature type="compositionally biased region" description="Polar residues" evidence="1">
    <location>
        <begin position="33"/>
        <end position="48"/>
    </location>
</feature>
<keyword evidence="2" id="KW-1185">Reference proteome</keyword>
<dbReference type="GeneID" id="113429229"/>
<sequence>MHSFIAQSFVLESSTPRGNAVTENDVVVLRNAPRSSNHSQSCEGQNRQETLRYPPNGATLGRSKAHSRNTRNQKRQKKTMRALPAHHPTLLEMLLAKDIRHERNVILQCIRYILQNDGLGFRLGSPSDAPSDSETTPERTQKSAAGQPCQLTRPLDLNPNKMQPREVGQSEEDVFSSPAGDEDVWESTEITHEDN</sequence>
<evidence type="ECO:0000313" key="2">
    <source>
        <dbReference type="Proteomes" id="UP000504612"/>
    </source>
</evidence>
<dbReference type="RefSeq" id="XP_026547535.1">
    <property type="nucleotide sequence ID" value="XM_026691750.1"/>
</dbReference>
<dbReference type="KEGG" id="nss:113429229"/>
<protein>
    <submittedName>
        <fullName evidence="3">Nuclear fragile X mental retardation-interacting protein 1-like</fullName>
    </submittedName>
</protein>
<dbReference type="AlphaFoldDB" id="A0A6J1VWT8"/>
<dbReference type="PANTHER" id="PTHR13309">
    <property type="entry name" value="NUCLEAR FRAGILE X MENTAL RETARDATION PROTEIN INTERACTING PROTEIN 1"/>
    <property type="match status" value="1"/>
</dbReference>
<dbReference type="InterPro" id="IPR039136">
    <property type="entry name" value="NUFIP1-like"/>
</dbReference>
<dbReference type="Proteomes" id="UP000504612">
    <property type="component" value="Unplaced"/>
</dbReference>
<feature type="compositionally biased region" description="Acidic residues" evidence="1">
    <location>
        <begin position="169"/>
        <end position="186"/>
    </location>
</feature>
<feature type="region of interest" description="Disordered" evidence="1">
    <location>
        <begin position="124"/>
        <end position="195"/>
    </location>
</feature>
<feature type="compositionally biased region" description="Basic residues" evidence="1">
    <location>
        <begin position="63"/>
        <end position="80"/>
    </location>
</feature>
<evidence type="ECO:0000313" key="3">
    <source>
        <dbReference type="RefSeq" id="XP_026547535.1"/>
    </source>
</evidence>
<dbReference type="PANTHER" id="PTHR13309:SF0">
    <property type="entry name" value="FMR1-INTERACTING PROTEIN NUFIP1"/>
    <property type="match status" value="1"/>
</dbReference>
<accession>A0A6J1VWT8</accession>
<reference evidence="3" key="1">
    <citation type="submission" date="2025-08" db="UniProtKB">
        <authorList>
            <consortium name="RefSeq"/>
        </authorList>
    </citation>
    <scope>IDENTIFICATION</scope>
</reference>
<organism evidence="2 3">
    <name type="scientific">Notechis scutatus</name>
    <name type="common">mainland tiger snake</name>
    <dbReference type="NCBI Taxonomy" id="8663"/>
    <lineage>
        <taxon>Eukaryota</taxon>
        <taxon>Metazoa</taxon>
        <taxon>Chordata</taxon>
        <taxon>Craniata</taxon>
        <taxon>Vertebrata</taxon>
        <taxon>Euteleostomi</taxon>
        <taxon>Lepidosauria</taxon>
        <taxon>Squamata</taxon>
        <taxon>Bifurcata</taxon>
        <taxon>Unidentata</taxon>
        <taxon>Episquamata</taxon>
        <taxon>Toxicofera</taxon>
        <taxon>Serpentes</taxon>
        <taxon>Colubroidea</taxon>
        <taxon>Elapidae</taxon>
        <taxon>Hydrophiinae</taxon>
        <taxon>Notechis</taxon>
    </lineage>
</organism>
<name>A0A6J1VWT8_9SAUR</name>
<feature type="region of interest" description="Disordered" evidence="1">
    <location>
        <begin position="31"/>
        <end position="85"/>
    </location>
</feature>